<keyword evidence="1" id="KW-0732">Signal</keyword>
<evidence type="ECO:0008006" key="6">
    <source>
        <dbReference type="Google" id="ProtNLM"/>
    </source>
</evidence>
<dbReference type="EMBL" id="JAPTSV010000001">
    <property type="protein sequence ID" value="KAJ1531411.1"/>
    <property type="molecule type" value="Genomic_DNA"/>
</dbReference>
<dbReference type="GO" id="GO:0005615">
    <property type="term" value="C:extracellular space"/>
    <property type="evidence" value="ECO:0007669"/>
    <property type="project" value="TreeGrafter"/>
</dbReference>
<dbReference type="Gene3D" id="3.15.10.30">
    <property type="entry name" value="Haemolymph juvenile hormone binding protein"/>
    <property type="match status" value="1"/>
</dbReference>
<dbReference type="InterPro" id="IPR010562">
    <property type="entry name" value="Haemolymph_juvenile_hormone-bd"/>
</dbReference>
<evidence type="ECO:0000256" key="1">
    <source>
        <dbReference type="ARBA" id="ARBA00022729"/>
    </source>
</evidence>
<protein>
    <recommendedName>
        <fullName evidence="6">Protein takeout</fullName>
    </recommendedName>
</protein>
<comment type="similarity">
    <text evidence="3">Belongs to the TO family.</text>
</comment>
<evidence type="ECO:0000256" key="3">
    <source>
        <dbReference type="ARBA" id="ARBA00060902"/>
    </source>
</evidence>
<proteinExistence type="inferred from homology"/>
<reference evidence="4" key="1">
    <citation type="submission" date="2022-12" db="EMBL/GenBank/DDBJ databases">
        <title>Chromosome-level genome assembly of the bean flower thrips Megalurothrips usitatus.</title>
        <authorList>
            <person name="Ma L."/>
            <person name="Liu Q."/>
            <person name="Li H."/>
            <person name="Cai W."/>
        </authorList>
    </citation>
    <scope>NUCLEOTIDE SEQUENCE</scope>
    <source>
        <strain evidence="4">Cailab_2022a</strain>
    </source>
</reference>
<evidence type="ECO:0000313" key="5">
    <source>
        <dbReference type="Proteomes" id="UP001075354"/>
    </source>
</evidence>
<keyword evidence="5" id="KW-1185">Reference proteome</keyword>
<dbReference type="AlphaFoldDB" id="A0AAV7XY19"/>
<accession>A0AAV7XY19</accession>
<organism evidence="4 5">
    <name type="scientific">Megalurothrips usitatus</name>
    <name type="common">bean blossom thrips</name>
    <dbReference type="NCBI Taxonomy" id="439358"/>
    <lineage>
        <taxon>Eukaryota</taxon>
        <taxon>Metazoa</taxon>
        <taxon>Ecdysozoa</taxon>
        <taxon>Arthropoda</taxon>
        <taxon>Hexapoda</taxon>
        <taxon>Insecta</taxon>
        <taxon>Pterygota</taxon>
        <taxon>Neoptera</taxon>
        <taxon>Paraneoptera</taxon>
        <taxon>Thysanoptera</taxon>
        <taxon>Terebrantia</taxon>
        <taxon>Thripoidea</taxon>
        <taxon>Thripidae</taxon>
        <taxon>Megalurothrips</taxon>
    </lineage>
</organism>
<dbReference type="SMART" id="SM00700">
    <property type="entry name" value="JHBP"/>
    <property type="match status" value="1"/>
</dbReference>
<gene>
    <name evidence="4" type="ORF">ONE63_000092</name>
</gene>
<dbReference type="Pfam" id="PF06585">
    <property type="entry name" value="JHBP"/>
    <property type="match status" value="1"/>
</dbReference>
<name>A0AAV7XY19_9NEOP</name>
<dbReference type="FunFam" id="3.15.10.30:FF:000001">
    <property type="entry name" value="Takeout-like protein 1"/>
    <property type="match status" value="1"/>
</dbReference>
<dbReference type="Proteomes" id="UP001075354">
    <property type="component" value="Chromosome 1"/>
</dbReference>
<evidence type="ECO:0000313" key="4">
    <source>
        <dbReference type="EMBL" id="KAJ1531411.1"/>
    </source>
</evidence>
<sequence>MLIPLSFTASAWKRCAKTDSKLDECLREAVHVAIKELSEKGAKDFGVFPIDPLFMSQVNIEQGRGPVAIDLRFRDLNIHGLKNAKLIDVVKSDLDKYTFKTRVRVEEGVTLRGYYKVDGKVLVLPINGDGKCELSLANVTADVELYGKELIKDGQKYAQIENFKFSLDTTRLRMQLDNLFNGNKELSTQMNKFLNENWSEILQELKPAIQDAFGSAFREITNRIFIKVPYDNLFL</sequence>
<dbReference type="InterPro" id="IPR038606">
    <property type="entry name" value="To_sf"/>
</dbReference>
<comment type="caution">
    <text evidence="4">The sequence shown here is derived from an EMBL/GenBank/DDBJ whole genome shotgun (WGS) entry which is preliminary data.</text>
</comment>
<evidence type="ECO:0000256" key="2">
    <source>
        <dbReference type="ARBA" id="ARBA00023108"/>
    </source>
</evidence>
<dbReference type="PANTHER" id="PTHR11008">
    <property type="entry name" value="PROTEIN TAKEOUT-LIKE PROTEIN"/>
    <property type="match status" value="1"/>
</dbReference>
<dbReference type="GO" id="GO:0007623">
    <property type="term" value="P:circadian rhythm"/>
    <property type="evidence" value="ECO:0007669"/>
    <property type="project" value="UniProtKB-ARBA"/>
</dbReference>
<keyword evidence="2" id="KW-0090">Biological rhythms</keyword>
<dbReference type="PANTHER" id="PTHR11008:SF32">
    <property type="entry name" value="CIRCADIAN CLOCK-CONTROLLED PROTEIN DAYWAKE-RELATED"/>
    <property type="match status" value="1"/>
</dbReference>